<dbReference type="EMBL" id="JAPZBQ010000005">
    <property type="protein sequence ID" value="KAJ5328588.1"/>
    <property type="molecule type" value="Genomic_DNA"/>
</dbReference>
<reference evidence="1" key="2">
    <citation type="journal article" date="2023" name="IMA Fungus">
        <title>Comparative genomic study of the Penicillium genus elucidates a diverse pangenome and 15 lateral gene transfer events.</title>
        <authorList>
            <person name="Petersen C."/>
            <person name="Sorensen T."/>
            <person name="Nielsen M.R."/>
            <person name="Sondergaard T.E."/>
            <person name="Sorensen J.L."/>
            <person name="Fitzpatrick D.A."/>
            <person name="Frisvad J.C."/>
            <person name="Nielsen K.L."/>
        </authorList>
    </citation>
    <scope>NUCLEOTIDE SEQUENCE</scope>
    <source>
        <strain evidence="1">IBT 35673</strain>
    </source>
</reference>
<evidence type="ECO:0000313" key="1">
    <source>
        <dbReference type="EMBL" id="KAJ5328588.1"/>
    </source>
</evidence>
<gene>
    <name evidence="1" type="ORF">N7452_008978</name>
</gene>
<comment type="caution">
    <text evidence="1">The sequence shown here is derived from an EMBL/GenBank/DDBJ whole genome shotgun (WGS) entry which is preliminary data.</text>
</comment>
<name>A0A9W9QA87_PENBR</name>
<reference evidence="1" key="1">
    <citation type="submission" date="2022-12" db="EMBL/GenBank/DDBJ databases">
        <authorList>
            <person name="Petersen C."/>
        </authorList>
    </citation>
    <scope>NUCLEOTIDE SEQUENCE</scope>
    <source>
        <strain evidence="1">IBT 35673</strain>
    </source>
</reference>
<dbReference type="AlphaFoldDB" id="A0A9W9QA87"/>
<organism evidence="1 2">
    <name type="scientific">Penicillium brevicompactum</name>
    <dbReference type="NCBI Taxonomy" id="5074"/>
    <lineage>
        <taxon>Eukaryota</taxon>
        <taxon>Fungi</taxon>
        <taxon>Dikarya</taxon>
        <taxon>Ascomycota</taxon>
        <taxon>Pezizomycotina</taxon>
        <taxon>Eurotiomycetes</taxon>
        <taxon>Eurotiomycetidae</taxon>
        <taxon>Eurotiales</taxon>
        <taxon>Aspergillaceae</taxon>
        <taxon>Penicillium</taxon>
    </lineage>
</organism>
<proteinExistence type="predicted"/>
<dbReference type="Proteomes" id="UP001147695">
    <property type="component" value="Unassembled WGS sequence"/>
</dbReference>
<sequence>MNTTKTKPYTIEYQKIETYSDLMLPNKSGKNVAKPLQIDKPIMEHPDEELSDDSVHRHYRVPTVAMRANPFITINYEVQRDALNTCPTPLSLNRWVSTEYLIWDLSASLAESNTDLAWTSHFNRHHHADWQRIKAQCEKLADLPDRFLQKIPPPPFFAAEITIQSTNGGLYFPICAPPSGEMITSPFWGLWLLILYQQSDSVGGFSVVLRIPTIPLE</sequence>
<protein>
    <submittedName>
        <fullName evidence="1">Uncharacterized protein</fullName>
    </submittedName>
</protein>
<evidence type="ECO:0000313" key="2">
    <source>
        <dbReference type="Proteomes" id="UP001147695"/>
    </source>
</evidence>
<accession>A0A9W9QA87</accession>